<feature type="domain" description="Essential protein Yae1 N-terminal" evidence="8">
    <location>
        <begin position="41"/>
        <end position="78"/>
    </location>
</feature>
<dbReference type="Pfam" id="PF09811">
    <property type="entry name" value="Yae1_N"/>
    <property type="match status" value="1"/>
</dbReference>
<dbReference type="PANTHER" id="PTHR18829">
    <property type="entry name" value="PROTEIN YAE1 HOMOLOG"/>
    <property type="match status" value="1"/>
</dbReference>
<dbReference type="OrthoDB" id="20086at2759"/>
<dbReference type="Proteomes" id="UP000294933">
    <property type="component" value="Unassembled WGS sequence"/>
</dbReference>
<protein>
    <recommendedName>
        <fullName evidence="5">Protein YAE1</fullName>
    </recommendedName>
    <alternativeName>
        <fullName evidence="4">Protein yae1</fullName>
    </alternativeName>
</protein>
<evidence type="ECO:0000256" key="4">
    <source>
        <dbReference type="ARBA" id="ARBA00017286"/>
    </source>
</evidence>
<evidence type="ECO:0000256" key="2">
    <source>
        <dbReference type="ARBA" id="ARBA00004496"/>
    </source>
</evidence>
<comment type="subcellular location">
    <subcellularLocation>
        <location evidence="2">Cytoplasm</location>
    </subcellularLocation>
    <subcellularLocation>
        <location evidence="1">Nucleus</location>
    </subcellularLocation>
</comment>
<organism evidence="9 10">
    <name type="scientific">Rickenella mellea</name>
    <dbReference type="NCBI Taxonomy" id="50990"/>
    <lineage>
        <taxon>Eukaryota</taxon>
        <taxon>Fungi</taxon>
        <taxon>Dikarya</taxon>
        <taxon>Basidiomycota</taxon>
        <taxon>Agaricomycotina</taxon>
        <taxon>Agaricomycetes</taxon>
        <taxon>Hymenochaetales</taxon>
        <taxon>Rickenellaceae</taxon>
        <taxon>Rickenella</taxon>
    </lineage>
</organism>
<dbReference type="STRING" id="50990.A0A4Y7PQQ4"/>
<evidence type="ECO:0000256" key="6">
    <source>
        <dbReference type="ARBA" id="ARBA00022490"/>
    </source>
</evidence>
<dbReference type="InterPro" id="IPR019191">
    <property type="entry name" value="Essential_protein_Yae1_N"/>
</dbReference>
<dbReference type="EMBL" id="ML170217">
    <property type="protein sequence ID" value="TDL17704.1"/>
    <property type="molecule type" value="Genomic_DNA"/>
</dbReference>
<dbReference type="InterPro" id="IPR038881">
    <property type="entry name" value="Yae1-like"/>
</dbReference>
<keyword evidence="7" id="KW-0539">Nucleus</keyword>
<dbReference type="PANTHER" id="PTHR18829:SF0">
    <property type="entry name" value="PROTEIN YAE1 HOMOLOG"/>
    <property type="match status" value="1"/>
</dbReference>
<evidence type="ECO:0000313" key="9">
    <source>
        <dbReference type="EMBL" id="TDL17704.1"/>
    </source>
</evidence>
<name>A0A4Y7PQQ4_9AGAM</name>
<comment type="similarity">
    <text evidence="3">Belongs to the YAE1 family.</text>
</comment>
<evidence type="ECO:0000256" key="1">
    <source>
        <dbReference type="ARBA" id="ARBA00004123"/>
    </source>
</evidence>
<proteinExistence type="inferred from homology"/>
<dbReference type="AlphaFoldDB" id="A0A4Y7PQQ4"/>
<dbReference type="GO" id="GO:0005737">
    <property type="term" value="C:cytoplasm"/>
    <property type="evidence" value="ECO:0007669"/>
    <property type="project" value="UniProtKB-SubCell"/>
</dbReference>
<sequence>MAELIDSNILDLQSPWEDDLVLEEQSAREWSRLSEHFVNAGYREGITAGKESTLQEGFDSGFSTVGAPLGREVGMLRGATAGLSSFLRSSRQVALEEHERQAVILEVLDIENQLHRIQFSDIEPRDLEAEEHAQLHRQTGEEDTDVGAEIREEMDIEKLQKSFKNLSTSSDSHTPQAKLSREELTALTERVHKALATADIDLPNWS</sequence>
<evidence type="ECO:0000259" key="8">
    <source>
        <dbReference type="Pfam" id="PF09811"/>
    </source>
</evidence>
<reference evidence="9 10" key="1">
    <citation type="submission" date="2018-06" db="EMBL/GenBank/DDBJ databases">
        <title>A transcriptomic atlas of mushroom development highlights an independent origin of complex multicellularity.</title>
        <authorList>
            <consortium name="DOE Joint Genome Institute"/>
            <person name="Krizsan K."/>
            <person name="Almasi E."/>
            <person name="Merenyi Z."/>
            <person name="Sahu N."/>
            <person name="Viragh M."/>
            <person name="Koszo T."/>
            <person name="Mondo S."/>
            <person name="Kiss B."/>
            <person name="Balint B."/>
            <person name="Kues U."/>
            <person name="Barry K."/>
            <person name="Hegedus J.C."/>
            <person name="Henrissat B."/>
            <person name="Johnson J."/>
            <person name="Lipzen A."/>
            <person name="Ohm R."/>
            <person name="Nagy I."/>
            <person name="Pangilinan J."/>
            <person name="Yan J."/>
            <person name="Xiong Y."/>
            <person name="Grigoriev I.V."/>
            <person name="Hibbett D.S."/>
            <person name="Nagy L.G."/>
        </authorList>
    </citation>
    <scope>NUCLEOTIDE SEQUENCE [LARGE SCALE GENOMIC DNA]</scope>
    <source>
        <strain evidence="9 10">SZMC22713</strain>
    </source>
</reference>
<dbReference type="VEuPathDB" id="FungiDB:BD410DRAFT_729499"/>
<accession>A0A4Y7PQQ4</accession>
<gene>
    <name evidence="9" type="ORF">BD410DRAFT_729499</name>
</gene>
<evidence type="ECO:0000256" key="7">
    <source>
        <dbReference type="ARBA" id="ARBA00023242"/>
    </source>
</evidence>
<evidence type="ECO:0000313" key="10">
    <source>
        <dbReference type="Proteomes" id="UP000294933"/>
    </source>
</evidence>
<keyword evidence="10" id="KW-1185">Reference proteome</keyword>
<keyword evidence="6" id="KW-0963">Cytoplasm</keyword>
<dbReference type="GO" id="GO:0005634">
    <property type="term" value="C:nucleus"/>
    <property type="evidence" value="ECO:0007669"/>
    <property type="project" value="UniProtKB-SubCell"/>
</dbReference>
<evidence type="ECO:0000256" key="5">
    <source>
        <dbReference type="ARBA" id="ARBA00018400"/>
    </source>
</evidence>
<evidence type="ECO:0000256" key="3">
    <source>
        <dbReference type="ARBA" id="ARBA00007096"/>
    </source>
</evidence>